<name>A0A4S8QZ22_9HELO</name>
<protein>
    <submittedName>
        <fullName evidence="1">Uncharacterized protein</fullName>
    </submittedName>
</protein>
<organism evidence="1 2">
    <name type="scientific">Botrytis galanthina</name>
    <dbReference type="NCBI Taxonomy" id="278940"/>
    <lineage>
        <taxon>Eukaryota</taxon>
        <taxon>Fungi</taxon>
        <taxon>Dikarya</taxon>
        <taxon>Ascomycota</taxon>
        <taxon>Pezizomycotina</taxon>
        <taxon>Leotiomycetes</taxon>
        <taxon>Helotiales</taxon>
        <taxon>Sclerotiniaceae</taxon>
        <taxon>Botrytis</taxon>
    </lineage>
</organism>
<comment type="caution">
    <text evidence="1">The sequence shown here is derived from an EMBL/GenBank/DDBJ whole genome shotgun (WGS) entry which is preliminary data.</text>
</comment>
<keyword evidence="2" id="KW-1185">Reference proteome</keyword>
<accession>A0A4S8QZ22</accession>
<dbReference type="AlphaFoldDB" id="A0A4S8QZ22"/>
<evidence type="ECO:0000313" key="1">
    <source>
        <dbReference type="EMBL" id="THV50638.1"/>
    </source>
</evidence>
<sequence length="73" mass="8287">MAFMFYGITTMSTDAGTRHSLTWNGYTRLQIHAMNRVITWTVPANLTPIYKDSANKEQDTTPHLSTLIQVITN</sequence>
<evidence type="ECO:0000313" key="2">
    <source>
        <dbReference type="Proteomes" id="UP000308671"/>
    </source>
</evidence>
<reference evidence="1 2" key="1">
    <citation type="submission" date="2017-12" db="EMBL/GenBank/DDBJ databases">
        <title>Comparative genomics of Botrytis spp.</title>
        <authorList>
            <person name="Valero-Jimenez C.A."/>
            <person name="Tapia P."/>
            <person name="Veloso J."/>
            <person name="Silva-Moreno E."/>
            <person name="Staats M."/>
            <person name="Valdes J.H."/>
            <person name="Van Kan J.A.L."/>
        </authorList>
    </citation>
    <scope>NUCLEOTIDE SEQUENCE [LARGE SCALE GENOMIC DNA]</scope>
    <source>
        <strain evidence="1 2">MUCL435</strain>
    </source>
</reference>
<dbReference type="EMBL" id="PQXL01000142">
    <property type="protein sequence ID" value="THV50638.1"/>
    <property type="molecule type" value="Genomic_DNA"/>
</dbReference>
<proteinExistence type="predicted"/>
<dbReference type="Proteomes" id="UP000308671">
    <property type="component" value="Unassembled WGS sequence"/>
</dbReference>
<gene>
    <name evidence="1" type="ORF">BGAL_0142g00190</name>
</gene>